<keyword evidence="2" id="KW-1185">Reference proteome</keyword>
<accession>A0ABT0SWZ5</accession>
<feature type="non-terminal residue" evidence="1">
    <location>
        <position position="1"/>
    </location>
</feature>
<dbReference type="Proteomes" id="UP001165308">
    <property type="component" value="Unassembled WGS sequence"/>
</dbReference>
<dbReference type="EMBL" id="JAMJPJ010000159">
    <property type="protein sequence ID" value="MCL7931834.1"/>
    <property type="molecule type" value="Genomic_DNA"/>
</dbReference>
<sequence>MAEPESLHGIEFVVHEDLLDKESLSVVSKTQREKMWLMARLPLYFIKKRGKWGAKNQPTH</sequence>
<dbReference type="RefSeq" id="WP_250084611.1">
    <property type="nucleotide sequence ID" value="NZ_JAMJPJ010000159.1"/>
</dbReference>
<reference evidence="1" key="1">
    <citation type="submission" date="2022-05" db="EMBL/GenBank/DDBJ databases">
        <title>Halomonas geminus sp. nov. and Halomonas llamarensis sp. nov. isolated from high-altitude salars of the Atacama Desert.</title>
        <authorList>
            <person name="Hintersatz C."/>
            <person name="Rojas L.A."/>
            <person name="Wei T.-S."/>
            <person name="Kutschke S."/>
            <person name="Lehmann F."/>
            <person name="Jain R."/>
            <person name="Pollmann K."/>
        </authorList>
    </citation>
    <scope>NUCLEOTIDE SEQUENCE</scope>
    <source>
        <strain evidence="1">ATCHA</strain>
    </source>
</reference>
<evidence type="ECO:0000313" key="1">
    <source>
        <dbReference type="EMBL" id="MCL7931834.1"/>
    </source>
</evidence>
<organism evidence="1 2">
    <name type="scientific">Halomonas llamarensis</name>
    <dbReference type="NCBI Taxonomy" id="2945104"/>
    <lineage>
        <taxon>Bacteria</taxon>
        <taxon>Pseudomonadati</taxon>
        <taxon>Pseudomonadota</taxon>
        <taxon>Gammaproteobacteria</taxon>
        <taxon>Oceanospirillales</taxon>
        <taxon>Halomonadaceae</taxon>
        <taxon>Halomonas</taxon>
    </lineage>
</organism>
<evidence type="ECO:0000313" key="2">
    <source>
        <dbReference type="Proteomes" id="UP001165308"/>
    </source>
</evidence>
<gene>
    <name evidence="1" type="ORF">M8006_18045</name>
</gene>
<comment type="caution">
    <text evidence="1">The sequence shown here is derived from an EMBL/GenBank/DDBJ whole genome shotgun (WGS) entry which is preliminary data.</text>
</comment>
<name>A0ABT0SWZ5_9GAMM</name>
<proteinExistence type="predicted"/>
<protein>
    <submittedName>
        <fullName evidence="1">Uncharacterized protein</fullName>
    </submittedName>
</protein>